<evidence type="ECO:0000313" key="8">
    <source>
        <dbReference type="Proteomes" id="UP000284785"/>
    </source>
</evidence>
<dbReference type="EMBL" id="JAQNVG010000023">
    <property type="protein sequence ID" value="MDC2236932.1"/>
    <property type="molecule type" value="Genomic_DNA"/>
</dbReference>
<evidence type="ECO:0000313" key="11">
    <source>
        <dbReference type="Proteomes" id="UP001217776"/>
    </source>
</evidence>
<dbReference type="Proteomes" id="UP001162960">
    <property type="component" value="Chromosome"/>
</dbReference>
<evidence type="ECO:0000313" key="1">
    <source>
        <dbReference type="EMBL" id="KAB4477667.1"/>
    </source>
</evidence>
<evidence type="ECO:0000313" key="7">
    <source>
        <dbReference type="Proteomes" id="UP000283616"/>
    </source>
</evidence>
<gene>
    <name evidence="4" type="ORF">DW011_12135</name>
    <name evidence="3" type="ORF">DW780_03380</name>
    <name evidence="1" type="ORF">GAN91_19375</name>
    <name evidence="5" type="ORF">KQP68_04265</name>
    <name evidence="6" type="ORF">KQP74_13950</name>
    <name evidence="2" type="ORF">PO127_14385</name>
</gene>
<dbReference type="EMBL" id="QROV01000012">
    <property type="protein sequence ID" value="RHL58818.1"/>
    <property type="molecule type" value="Genomic_DNA"/>
</dbReference>
<reference evidence="7 8" key="1">
    <citation type="submission" date="2018-08" db="EMBL/GenBank/DDBJ databases">
        <title>A genome reference for cultivated species of the human gut microbiota.</title>
        <authorList>
            <person name="Zou Y."/>
            <person name="Xue W."/>
            <person name="Luo G."/>
        </authorList>
    </citation>
    <scope>NUCLEOTIDE SEQUENCE [LARGE SCALE GENOMIC DNA]</scope>
    <source>
        <strain evidence="4 7">AF37-12</strain>
        <strain evidence="3 8">AM30-26</strain>
    </source>
</reference>
<dbReference type="KEGG" id="btho:Btheta7330_04509"/>
<dbReference type="EMBL" id="CP083685">
    <property type="protein sequence ID" value="UYU89055.1"/>
    <property type="molecule type" value="Genomic_DNA"/>
</dbReference>
<reference evidence="1 9" key="2">
    <citation type="journal article" date="2019" name="Nat. Med.">
        <title>A library of human gut bacterial isolates paired with longitudinal multiomics data enables mechanistic microbiome research.</title>
        <authorList>
            <person name="Poyet M."/>
            <person name="Groussin M."/>
            <person name="Gibbons S.M."/>
            <person name="Avila-Pacheco J."/>
            <person name="Jiang X."/>
            <person name="Kearney S.M."/>
            <person name="Perrotta A.R."/>
            <person name="Berdy B."/>
            <person name="Zhao S."/>
            <person name="Lieberman T.D."/>
            <person name="Swanson P.K."/>
            <person name="Smith M."/>
            <person name="Roesemann S."/>
            <person name="Alexander J.E."/>
            <person name="Rich S.A."/>
            <person name="Livny J."/>
            <person name="Vlamakis H."/>
            <person name="Clish C."/>
            <person name="Bullock K."/>
            <person name="Deik A."/>
            <person name="Scott J."/>
            <person name="Pierce K.A."/>
            <person name="Xavier R.J."/>
            <person name="Alm E.J."/>
        </authorList>
    </citation>
    <scope>NUCLEOTIDE SEQUENCE [LARGE SCALE GENOMIC DNA]</scope>
    <source>
        <strain evidence="1 9">BIOML-A162</strain>
    </source>
</reference>
<dbReference type="EMBL" id="CP083680">
    <property type="protein sequence ID" value="UYU67505.1"/>
    <property type="molecule type" value="Genomic_DNA"/>
</dbReference>
<dbReference type="Proteomes" id="UP001156218">
    <property type="component" value="Chromosome"/>
</dbReference>
<reference evidence="2" key="4">
    <citation type="submission" date="2022-10" db="EMBL/GenBank/DDBJ databases">
        <title>Human gut microbiome strain richness.</title>
        <authorList>
            <person name="Chen-Liaw A."/>
        </authorList>
    </citation>
    <scope>NUCLEOTIDE SEQUENCE</scope>
    <source>
        <strain evidence="2">1001283st1_A3_1001283B150304_161114</strain>
    </source>
</reference>
<evidence type="ECO:0000313" key="4">
    <source>
        <dbReference type="EMBL" id="RHL58818.1"/>
    </source>
</evidence>
<evidence type="ECO:0000313" key="9">
    <source>
        <dbReference type="Proteomes" id="UP000436858"/>
    </source>
</evidence>
<name>A0A0P0FJJ6_BACT4</name>
<dbReference type="Proteomes" id="UP000284785">
    <property type="component" value="Unassembled WGS sequence"/>
</dbReference>
<evidence type="ECO:0000313" key="2">
    <source>
        <dbReference type="EMBL" id="MDC2236932.1"/>
    </source>
</evidence>
<dbReference type="EMBL" id="QSJP01000002">
    <property type="protein sequence ID" value="RHD91010.1"/>
    <property type="molecule type" value="Genomic_DNA"/>
</dbReference>
<dbReference type="RefSeq" id="WP_008766951.1">
    <property type="nucleotide sequence ID" value="NZ_BAABXH010000002.1"/>
</dbReference>
<accession>C6IPG6</accession>
<evidence type="ECO:0000313" key="10">
    <source>
        <dbReference type="Proteomes" id="UP001156218"/>
    </source>
</evidence>
<dbReference type="EMBL" id="WCRY01000021">
    <property type="protein sequence ID" value="KAB4477667.1"/>
    <property type="molecule type" value="Genomic_DNA"/>
</dbReference>
<protein>
    <submittedName>
        <fullName evidence="2">Uncharacterized protein</fullName>
    </submittedName>
</protein>
<proteinExistence type="predicted"/>
<dbReference type="GeneID" id="60924948"/>
<evidence type="ECO:0000313" key="6">
    <source>
        <dbReference type="EMBL" id="UYU89055.1"/>
    </source>
</evidence>
<reference evidence="5 10" key="3">
    <citation type="submission" date="2021-06" db="EMBL/GenBank/DDBJ databases">
        <title>Interrogation of the integrated mobile genetic elements in gut-associated Bacteroides with a consensus prediction approach.</title>
        <authorList>
            <person name="Campbell D.E."/>
            <person name="Leigh J.R."/>
            <person name="Kim T."/>
            <person name="England W."/>
            <person name="Whitaker R.J."/>
            <person name="Degnan P.H."/>
        </authorList>
    </citation>
    <scope>NUCLEOTIDE SEQUENCE</scope>
    <source>
        <strain evidence="6">VPI-3443</strain>
        <strain evidence="5 10">WAL8669</strain>
    </source>
</reference>
<dbReference type="Proteomes" id="UP000436858">
    <property type="component" value="Unassembled WGS sequence"/>
</dbReference>
<sequence>MKKVAILIILIMASGLSMYGQNSYKVTSLVKLSDIKEKNLQRVFYVFSKNEFLKLPINYDISFFVYQDNNSISRDDFEHTRAVTQGTSYRISNSPFYANLDKRDKRPPIETVLSLIEDTNGKYIMGIVRTWSALHDMDKHWLVTFNFAGAIIDYIPICEWPGTCSKARTMEAQINKDFTVNVQQLNFPENNYIIQFDSIKRNFIHLDNLKGQRIDTKYQIMPDGKFKKLEEAYYQPQIYTPDMLKSNETLIRYRRENIKEKKIFQQ</sequence>
<dbReference type="AlphaFoldDB" id="A0A0P0FJJ6"/>
<dbReference type="Proteomes" id="UP001217776">
    <property type="component" value="Unassembled WGS sequence"/>
</dbReference>
<organism evidence="2 11">
    <name type="scientific">Bacteroides thetaiotaomicron</name>
    <dbReference type="NCBI Taxonomy" id="818"/>
    <lineage>
        <taxon>Bacteria</taxon>
        <taxon>Pseudomonadati</taxon>
        <taxon>Bacteroidota</taxon>
        <taxon>Bacteroidia</taxon>
        <taxon>Bacteroidales</taxon>
        <taxon>Bacteroidaceae</taxon>
        <taxon>Bacteroides</taxon>
    </lineage>
</organism>
<evidence type="ECO:0000313" key="3">
    <source>
        <dbReference type="EMBL" id="RHD91010.1"/>
    </source>
</evidence>
<dbReference type="Proteomes" id="UP000283616">
    <property type="component" value="Unassembled WGS sequence"/>
</dbReference>
<accession>A0A0P0FJJ6</accession>
<evidence type="ECO:0000313" key="5">
    <source>
        <dbReference type="EMBL" id="UYU67505.1"/>
    </source>
</evidence>